<gene>
    <name evidence="2" type="ORF">J2S36_001079</name>
</gene>
<sequence length="36" mass="3942">MTTPAIVMLGVSLVTVWGGLITSVVHLMRHTKEYAE</sequence>
<dbReference type="RefSeq" id="WP_309956278.1">
    <property type="nucleotide sequence ID" value="NZ_CP136414.1"/>
</dbReference>
<dbReference type="InterPro" id="IPR031596">
    <property type="entry name" value="MaAIMP_sms"/>
</dbReference>
<dbReference type="Pfam" id="PF16951">
    <property type="entry name" value="MaAIMP_sms"/>
    <property type="match status" value="1"/>
</dbReference>
<evidence type="ECO:0000313" key="2">
    <source>
        <dbReference type="EMBL" id="MDR6939536.1"/>
    </source>
</evidence>
<keyword evidence="1" id="KW-0472">Membrane</keyword>
<dbReference type="EMBL" id="JAVDUJ010000001">
    <property type="protein sequence ID" value="MDR6939536.1"/>
    <property type="molecule type" value="Genomic_DNA"/>
</dbReference>
<evidence type="ECO:0000256" key="1">
    <source>
        <dbReference type="SAM" id="Phobius"/>
    </source>
</evidence>
<accession>A0ABU1T2P5</accession>
<evidence type="ECO:0000313" key="3">
    <source>
        <dbReference type="Proteomes" id="UP001266099"/>
    </source>
</evidence>
<comment type="caution">
    <text evidence="2">The sequence shown here is derived from an EMBL/GenBank/DDBJ whole genome shotgun (WGS) entry which is preliminary data.</text>
</comment>
<protein>
    <recommendedName>
        <fullName evidence="4">Methionine/alanine import family NSS transporter small subunit</fullName>
    </recommendedName>
</protein>
<keyword evidence="3" id="KW-1185">Reference proteome</keyword>
<proteinExistence type="predicted"/>
<keyword evidence="1" id="KW-0812">Transmembrane</keyword>
<organism evidence="2 3">
    <name type="scientific">Arcanobacterium hippocoleae</name>
    <dbReference type="NCBI Taxonomy" id="149017"/>
    <lineage>
        <taxon>Bacteria</taxon>
        <taxon>Bacillati</taxon>
        <taxon>Actinomycetota</taxon>
        <taxon>Actinomycetes</taxon>
        <taxon>Actinomycetales</taxon>
        <taxon>Actinomycetaceae</taxon>
        <taxon>Arcanobacterium</taxon>
    </lineage>
</organism>
<name>A0ABU1T2P5_9ACTO</name>
<reference evidence="2 3" key="1">
    <citation type="submission" date="2023-07" db="EMBL/GenBank/DDBJ databases">
        <title>Sequencing the genomes of 1000 actinobacteria strains.</title>
        <authorList>
            <person name="Klenk H.-P."/>
        </authorList>
    </citation>
    <scope>NUCLEOTIDE SEQUENCE [LARGE SCALE GENOMIC DNA]</scope>
    <source>
        <strain evidence="2 3">DSM 15539</strain>
    </source>
</reference>
<evidence type="ECO:0008006" key="4">
    <source>
        <dbReference type="Google" id="ProtNLM"/>
    </source>
</evidence>
<dbReference type="Proteomes" id="UP001266099">
    <property type="component" value="Unassembled WGS sequence"/>
</dbReference>
<keyword evidence="1" id="KW-1133">Transmembrane helix</keyword>
<feature type="transmembrane region" description="Helical" evidence="1">
    <location>
        <begin position="6"/>
        <end position="28"/>
    </location>
</feature>
<dbReference type="NCBIfam" id="NF033493">
    <property type="entry name" value="MetS_like_NSS"/>
    <property type="match status" value="1"/>
</dbReference>